<dbReference type="AlphaFoldDB" id="A0A0M0HPK1"/>
<dbReference type="EMBL" id="LHPJ01000007">
    <property type="protein sequence ID" value="KOO03583.1"/>
    <property type="molecule type" value="Genomic_DNA"/>
</dbReference>
<name>A0A0M0HPK1_VIBNE</name>
<keyword evidence="3" id="KW-1185">Reference proteome</keyword>
<evidence type="ECO:0000313" key="2">
    <source>
        <dbReference type="EMBL" id="KOO03583.1"/>
    </source>
</evidence>
<comment type="caution">
    <text evidence="2">The sequence shown here is derived from an EMBL/GenBank/DDBJ whole genome shotgun (WGS) entry which is preliminary data.</text>
</comment>
<dbReference type="Gene3D" id="2.40.160.20">
    <property type="match status" value="1"/>
</dbReference>
<dbReference type="SUPFAM" id="SSF56925">
    <property type="entry name" value="OMPA-like"/>
    <property type="match status" value="1"/>
</dbReference>
<gene>
    <name evidence="2" type="ORF">AKJ17_09565</name>
</gene>
<protein>
    <recommendedName>
        <fullName evidence="4">Outer membrane protein beta-barrel domain-containing protein</fullName>
    </recommendedName>
</protein>
<proteinExistence type="predicted"/>
<sequence>MDVKYRWLLSGVILACSAPLYAQNDVVRDNINHELLYAQISAGSLNEIIGENSHVSAMSVGGNYLYTPEVLLTLDYEARFIHPDTTTSQLYSLLPGVAYVANIHNNLDIVAGALAGILWASQTDNETDETLTREDCFIWGGNLALNYQFTERWKMSTEAEFRRSDILDEEIYTFRVDYHVSPRVAYGGFYSHRDKHIATINEGGISFRYYY</sequence>
<dbReference type="OrthoDB" id="6399590at2"/>
<dbReference type="RefSeq" id="WP_053395574.1">
    <property type="nucleotide sequence ID" value="NZ_LHPJ01000007.1"/>
</dbReference>
<feature type="chain" id="PRO_5005600103" description="Outer membrane protein beta-barrel domain-containing protein" evidence="1">
    <location>
        <begin position="23"/>
        <end position="211"/>
    </location>
</feature>
<dbReference type="Proteomes" id="UP000037515">
    <property type="component" value="Unassembled WGS sequence"/>
</dbReference>
<accession>A0A0M0HPK1</accession>
<evidence type="ECO:0000256" key="1">
    <source>
        <dbReference type="SAM" id="SignalP"/>
    </source>
</evidence>
<keyword evidence="1" id="KW-0732">Signal</keyword>
<evidence type="ECO:0008006" key="4">
    <source>
        <dbReference type="Google" id="ProtNLM"/>
    </source>
</evidence>
<feature type="signal peptide" evidence="1">
    <location>
        <begin position="1"/>
        <end position="22"/>
    </location>
</feature>
<organism evidence="2 3">
    <name type="scientific">Vibrio nereis</name>
    <dbReference type="NCBI Taxonomy" id="693"/>
    <lineage>
        <taxon>Bacteria</taxon>
        <taxon>Pseudomonadati</taxon>
        <taxon>Pseudomonadota</taxon>
        <taxon>Gammaproteobacteria</taxon>
        <taxon>Vibrionales</taxon>
        <taxon>Vibrionaceae</taxon>
        <taxon>Vibrio</taxon>
    </lineage>
</organism>
<reference evidence="3" key="1">
    <citation type="submission" date="2015-08" db="EMBL/GenBank/DDBJ databases">
        <title>Vibrio galatheae sp. nov., a novel member of the Vibrionaceae family isolated from the Solomon Islands.</title>
        <authorList>
            <person name="Giubergia S."/>
            <person name="Machado H."/>
            <person name="Mateiu R.V."/>
            <person name="Gram L."/>
        </authorList>
    </citation>
    <scope>NUCLEOTIDE SEQUENCE [LARGE SCALE GENOMIC DNA]</scope>
    <source>
        <strain evidence="3">DSM 19584</strain>
    </source>
</reference>
<dbReference type="InterPro" id="IPR011250">
    <property type="entry name" value="OMP/PagP_B-barrel"/>
</dbReference>
<evidence type="ECO:0000313" key="3">
    <source>
        <dbReference type="Proteomes" id="UP000037515"/>
    </source>
</evidence>
<dbReference type="PATRIC" id="fig|693.5.peg.1957"/>